<evidence type="ECO:0000256" key="3">
    <source>
        <dbReference type="ARBA" id="ARBA00022989"/>
    </source>
</evidence>
<dbReference type="OrthoDB" id="2503928at2759"/>
<gene>
    <name evidence="9" type="primary">ABSGL_10030.1 scaffold 11786</name>
</gene>
<dbReference type="STRING" id="4829.A0A168QBE1"/>
<comment type="subcellular location">
    <subcellularLocation>
        <location evidence="1">Nucleus membrane</location>
    </subcellularLocation>
</comment>
<dbReference type="InterPro" id="IPR044780">
    <property type="entry name" value="Heh2/Src1"/>
</dbReference>
<evidence type="ECO:0000259" key="8">
    <source>
        <dbReference type="Pfam" id="PF09402"/>
    </source>
</evidence>
<evidence type="ECO:0000313" key="10">
    <source>
        <dbReference type="Proteomes" id="UP000078561"/>
    </source>
</evidence>
<feature type="transmembrane region" description="Helical" evidence="7">
    <location>
        <begin position="359"/>
        <end position="386"/>
    </location>
</feature>
<reference evidence="9" key="1">
    <citation type="submission" date="2016-04" db="EMBL/GenBank/DDBJ databases">
        <authorList>
            <person name="Evans L.H."/>
            <person name="Alamgir A."/>
            <person name="Owens N."/>
            <person name="Weber N.D."/>
            <person name="Virtaneva K."/>
            <person name="Barbian K."/>
            <person name="Babar A."/>
            <person name="Rosenke K."/>
        </authorList>
    </citation>
    <scope>NUCLEOTIDE SEQUENCE [LARGE SCALE GENOMIC DNA]</scope>
    <source>
        <strain evidence="9">CBS 101.48</strain>
    </source>
</reference>
<keyword evidence="10" id="KW-1185">Reference proteome</keyword>
<feature type="region of interest" description="Disordered" evidence="6">
    <location>
        <begin position="1"/>
        <end position="73"/>
    </location>
</feature>
<keyword evidence="5" id="KW-0539">Nucleus</keyword>
<dbReference type="Proteomes" id="UP000078561">
    <property type="component" value="Unassembled WGS sequence"/>
</dbReference>
<dbReference type="PANTHER" id="PTHR47808:SF2">
    <property type="entry name" value="LEM DOMAIN-CONTAINING PROTEIN 2"/>
    <property type="match status" value="1"/>
</dbReference>
<accession>A0A168QBE1</accession>
<dbReference type="GO" id="GO:0034399">
    <property type="term" value="C:nuclear periphery"/>
    <property type="evidence" value="ECO:0007669"/>
    <property type="project" value="TreeGrafter"/>
</dbReference>
<evidence type="ECO:0000256" key="2">
    <source>
        <dbReference type="ARBA" id="ARBA00022692"/>
    </source>
</evidence>
<feature type="compositionally biased region" description="Polar residues" evidence="6">
    <location>
        <begin position="36"/>
        <end position="45"/>
    </location>
</feature>
<dbReference type="GO" id="GO:0005637">
    <property type="term" value="C:nuclear inner membrane"/>
    <property type="evidence" value="ECO:0007669"/>
    <property type="project" value="InterPro"/>
</dbReference>
<dbReference type="AlphaFoldDB" id="A0A168QBE1"/>
<dbReference type="InParanoid" id="A0A168QBE1"/>
<keyword evidence="3 7" id="KW-1133">Transmembrane helix</keyword>
<evidence type="ECO:0000256" key="1">
    <source>
        <dbReference type="ARBA" id="ARBA00004126"/>
    </source>
</evidence>
<dbReference type="GO" id="GO:0071763">
    <property type="term" value="P:nuclear membrane organization"/>
    <property type="evidence" value="ECO:0007669"/>
    <property type="project" value="TreeGrafter"/>
</dbReference>
<evidence type="ECO:0000256" key="4">
    <source>
        <dbReference type="ARBA" id="ARBA00023136"/>
    </source>
</evidence>
<feature type="domain" description="Man1/Src1-like C-terminal" evidence="8">
    <location>
        <begin position="157"/>
        <end position="475"/>
    </location>
</feature>
<keyword evidence="4 7" id="KW-0472">Membrane</keyword>
<dbReference type="InterPro" id="IPR018996">
    <property type="entry name" value="Man1/Src1-like_C"/>
</dbReference>
<dbReference type="GO" id="GO:0005783">
    <property type="term" value="C:endoplasmic reticulum"/>
    <property type="evidence" value="ECO:0007669"/>
    <property type="project" value="TreeGrafter"/>
</dbReference>
<proteinExistence type="predicted"/>
<dbReference type="GO" id="GO:0003682">
    <property type="term" value="F:chromatin binding"/>
    <property type="evidence" value="ECO:0007669"/>
    <property type="project" value="InterPro"/>
</dbReference>
<dbReference type="Pfam" id="PF09402">
    <property type="entry name" value="MSC"/>
    <property type="match status" value="1"/>
</dbReference>
<organism evidence="9">
    <name type="scientific">Absidia glauca</name>
    <name type="common">Pin mould</name>
    <dbReference type="NCBI Taxonomy" id="4829"/>
    <lineage>
        <taxon>Eukaryota</taxon>
        <taxon>Fungi</taxon>
        <taxon>Fungi incertae sedis</taxon>
        <taxon>Mucoromycota</taxon>
        <taxon>Mucoromycotina</taxon>
        <taxon>Mucoromycetes</taxon>
        <taxon>Mucorales</taxon>
        <taxon>Cunninghamellaceae</taxon>
        <taxon>Absidia</taxon>
    </lineage>
</organism>
<keyword evidence="2 7" id="KW-0812">Transmembrane</keyword>
<protein>
    <recommendedName>
        <fullName evidence="8">Man1/Src1-like C-terminal domain-containing protein</fullName>
    </recommendedName>
</protein>
<evidence type="ECO:0000256" key="5">
    <source>
        <dbReference type="ARBA" id="ARBA00023242"/>
    </source>
</evidence>
<dbReference type="OMA" id="RTICEVQ"/>
<feature type="compositionally biased region" description="Low complexity" evidence="6">
    <location>
        <begin position="21"/>
        <end position="32"/>
    </location>
</feature>
<dbReference type="EMBL" id="LT554351">
    <property type="protein sequence ID" value="SAM04170.1"/>
    <property type="molecule type" value="Genomic_DNA"/>
</dbReference>
<evidence type="ECO:0000313" key="9">
    <source>
        <dbReference type="EMBL" id="SAM04170.1"/>
    </source>
</evidence>
<dbReference type="PANTHER" id="PTHR47808">
    <property type="entry name" value="INNER NUCLEAR MEMBRANE PROTEIN HEH2-RELATED"/>
    <property type="match status" value="1"/>
</dbReference>
<evidence type="ECO:0000256" key="7">
    <source>
        <dbReference type="SAM" id="Phobius"/>
    </source>
</evidence>
<evidence type="ECO:0000256" key="6">
    <source>
        <dbReference type="SAM" id="MobiDB-lite"/>
    </source>
</evidence>
<name>A0A168QBE1_ABSGL</name>
<sequence length="476" mass="54554">MDPPKASKSAPGRFRKTLETASISSSNNIDSAVPLRQSQRDSIQQPLLDRPTRRFGMVTRSKKQLNNNDDYEDEDFVYEESDTNDDELLPDGPMDDIDNDELAYLVQDQALDIDNDSHQLPMLYYPTLKNRLYAFMRSTTIGHVYKIAGYALSLLLVLLLVNQLGQHQSNVRRNGYCTTINGRLGGITTRINSRSCIPCPPHGECIGGELFCHPLYRPHRSLLNKMVNFVWPTPQTCTKDPALHQRTLKMKSKILHYLARHQGDQQCSDYRLGHLLRNSKRSRSVPFPIAKTKASVIMHYLKRSADLPPVSNQDQQVQLDHLMEQALNLAMESPHVVIWRSGDDLTLGIDYAKYSLGCWFWVIFCDMPVMLTIGVPLALPCFLYYFRWAKKRRQVQLITEKALDILKEQRRTHLGGGEAQKPGCSVNYLRLHVLPDADTASIDIWKRVIYNLQHNPCLRTGHTDENGEVSQYFEWQ</sequence>